<gene>
    <name evidence="1" type="ORF">ACFP90_19950</name>
</gene>
<evidence type="ECO:0000313" key="1">
    <source>
        <dbReference type="EMBL" id="MFC6662336.1"/>
    </source>
</evidence>
<accession>A0ABW1ZNN8</accession>
<comment type="caution">
    <text evidence="1">The sequence shown here is derived from an EMBL/GenBank/DDBJ whole genome shotgun (WGS) entry which is preliminary data.</text>
</comment>
<proteinExistence type="predicted"/>
<dbReference type="PROSITE" id="PS51257">
    <property type="entry name" value="PROKAR_LIPOPROTEIN"/>
    <property type="match status" value="1"/>
</dbReference>
<evidence type="ECO:0000313" key="2">
    <source>
        <dbReference type="Proteomes" id="UP001596317"/>
    </source>
</evidence>
<sequence length="168" mass="18108">MKRRWLGLGILWVAGQAAGTSCVFQAFDQAVKAAEVVALVEVERHLPRTGTGFPSVLDMQVRVLGTYVGQPGATRLTVRGDDGMSPFPYVTQYPVGTRWVLALTRKDWRTGAPMPAGRYSPVACTGLGLLVSGPVAYGVLTRYGQTGPADVLPLKQLPAWIKALRNAR</sequence>
<dbReference type="Proteomes" id="UP001596317">
    <property type="component" value="Unassembled WGS sequence"/>
</dbReference>
<name>A0ABW1ZNN8_9DEIO</name>
<keyword evidence="2" id="KW-1185">Reference proteome</keyword>
<reference evidence="2" key="1">
    <citation type="journal article" date="2019" name="Int. J. Syst. Evol. Microbiol.">
        <title>The Global Catalogue of Microorganisms (GCM) 10K type strain sequencing project: providing services to taxonomists for standard genome sequencing and annotation.</title>
        <authorList>
            <consortium name="The Broad Institute Genomics Platform"/>
            <consortium name="The Broad Institute Genome Sequencing Center for Infectious Disease"/>
            <person name="Wu L."/>
            <person name="Ma J."/>
        </authorList>
    </citation>
    <scope>NUCLEOTIDE SEQUENCE [LARGE SCALE GENOMIC DNA]</scope>
    <source>
        <strain evidence="2">CCUG 63830</strain>
    </source>
</reference>
<dbReference type="RefSeq" id="WP_224605376.1">
    <property type="nucleotide sequence ID" value="NZ_JAIQXV010000003.1"/>
</dbReference>
<dbReference type="EMBL" id="JBHSWB010000001">
    <property type="protein sequence ID" value="MFC6662336.1"/>
    <property type="molecule type" value="Genomic_DNA"/>
</dbReference>
<protein>
    <submittedName>
        <fullName evidence="1">Uncharacterized protein</fullName>
    </submittedName>
</protein>
<organism evidence="1 2">
    <name type="scientific">Deinococcus multiflagellatus</name>
    <dbReference type="NCBI Taxonomy" id="1656887"/>
    <lineage>
        <taxon>Bacteria</taxon>
        <taxon>Thermotogati</taxon>
        <taxon>Deinococcota</taxon>
        <taxon>Deinococci</taxon>
        <taxon>Deinococcales</taxon>
        <taxon>Deinococcaceae</taxon>
        <taxon>Deinococcus</taxon>
    </lineage>
</organism>